<feature type="compositionally biased region" description="Basic and acidic residues" evidence="1">
    <location>
        <begin position="52"/>
        <end position="63"/>
    </location>
</feature>
<gene>
    <name evidence="2" type="ORF">N7456_004752</name>
</gene>
<name>A0A9W9KJX6_9EURO</name>
<feature type="compositionally biased region" description="Low complexity" evidence="1">
    <location>
        <begin position="211"/>
        <end position="223"/>
    </location>
</feature>
<accession>A0A9W9KJX6</accession>
<keyword evidence="3" id="KW-1185">Reference proteome</keyword>
<evidence type="ECO:0000313" key="2">
    <source>
        <dbReference type="EMBL" id="KAJ5108077.1"/>
    </source>
</evidence>
<comment type="caution">
    <text evidence="2">The sequence shown here is derived from an EMBL/GenBank/DDBJ whole genome shotgun (WGS) entry which is preliminary data.</text>
</comment>
<reference evidence="2" key="2">
    <citation type="journal article" date="2023" name="IMA Fungus">
        <title>Comparative genomic study of the Penicillium genus elucidates a diverse pangenome and 15 lateral gene transfer events.</title>
        <authorList>
            <person name="Petersen C."/>
            <person name="Sorensen T."/>
            <person name="Nielsen M.R."/>
            <person name="Sondergaard T.E."/>
            <person name="Sorensen J.L."/>
            <person name="Fitzpatrick D.A."/>
            <person name="Frisvad J.C."/>
            <person name="Nielsen K.L."/>
        </authorList>
    </citation>
    <scope>NUCLEOTIDE SEQUENCE</scope>
    <source>
        <strain evidence="2">IBT 30069</strain>
    </source>
</reference>
<evidence type="ECO:0000313" key="3">
    <source>
        <dbReference type="Proteomes" id="UP001149165"/>
    </source>
</evidence>
<feature type="compositionally biased region" description="Basic and acidic residues" evidence="1">
    <location>
        <begin position="180"/>
        <end position="189"/>
    </location>
</feature>
<dbReference type="Proteomes" id="UP001149165">
    <property type="component" value="Unassembled WGS sequence"/>
</dbReference>
<sequence length="294" mass="33196">MASLMRKFKKKHVLSTDMHNRWGDPAISYPTEGSWNQWNQTSGFAANASMEPSRHVEPNESRRYAPSASVAPQHHKDWDDLGSQHIYTPPETTHDRNFPKGYFDENIRHRAERAPNPQMHGLGIEKPRHESRNNSIDSEMDMHSEYQCDEEDSCDEEDEERDTLGASRGLMYRGYTTGDIPRHVGREECGSYSDRPAPSPSLSVTSRMRRASTQSSTTQASSVSGGGSRRTSYTAASSVSAPSLPPDTPRFPTNAMNTLSSAHGEKRHVYRPKPREPERPNRQQMVPSYDELYG</sequence>
<protein>
    <submittedName>
        <fullName evidence="2">Uncharacterized protein</fullName>
    </submittedName>
</protein>
<feature type="compositionally biased region" description="Acidic residues" evidence="1">
    <location>
        <begin position="147"/>
        <end position="161"/>
    </location>
</feature>
<feature type="compositionally biased region" description="Basic and acidic residues" evidence="1">
    <location>
        <begin position="123"/>
        <end position="132"/>
    </location>
</feature>
<feature type="region of interest" description="Disordered" evidence="1">
    <location>
        <begin position="144"/>
        <end position="294"/>
    </location>
</feature>
<feature type="region of interest" description="Disordered" evidence="1">
    <location>
        <begin position="116"/>
        <end position="135"/>
    </location>
</feature>
<organism evidence="2 3">
    <name type="scientific">Penicillium angulare</name>
    <dbReference type="NCBI Taxonomy" id="116970"/>
    <lineage>
        <taxon>Eukaryota</taxon>
        <taxon>Fungi</taxon>
        <taxon>Dikarya</taxon>
        <taxon>Ascomycota</taxon>
        <taxon>Pezizomycotina</taxon>
        <taxon>Eurotiomycetes</taxon>
        <taxon>Eurotiomycetidae</taxon>
        <taxon>Eurotiales</taxon>
        <taxon>Aspergillaceae</taxon>
        <taxon>Penicillium</taxon>
    </lineage>
</organism>
<reference evidence="2" key="1">
    <citation type="submission" date="2022-11" db="EMBL/GenBank/DDBJ databases">
        <authorList>
            <person name="Petersen C."/>
        </authorList>
    </citation>
    <scope>NUCLEOTIDE SEQUENCE</scope>
    <source>
        <strain evidence="2">IBT 30069</strain>
    </source>
</reference>
<dbReference type="EMBL" id="JAPQKH010000003">
    <property type="protein sequence ID" value="KAJ5108077.1"/>
    <property type="molecule type" value="Genomic_DNA"/>
</dbReference>
<evidence type="ECO:0000256" key="1">
    <source>
        <dbReference type="SAM" id="MobiDB-lite"/>
    </source>
</evidence>
<dbReference type="OrthoDB" id="4356069at2759"/>
<feature type="region of interest" description="Disordered" evidence="1">
    <location>
        <begin position="47"/>
        <end position="76"/>
    </location>
</feature>
<proteinExistence type="predicted"/>
<dbReference type="AlphaFoldDB" id="A0A9W9KJX6"/>